<keyword evidence="2" id="KW-1185">Reference proteome</keyword>
<sequence length="122" mass="13443">MKRSEFAIGRVFTTGQGLWRCTDVGTRTVIAIRTDSADVVSILGGREAPSIVAPSWFDGPPYALAGTMLDKCDFPALQQVPEWDMMKWRPEPGRGSTLNRQERRASVGCSICSMALWSSSME</sequence>
<evidence type="ECO:0000313" key="2">
    <source>
        <dbReference type="Proteomes" id="UP000600101"/>
    </source>
</evidence>
<organism evidence="1 2">
    <name type="scientific">Siccirubricoccus deserti</name>
    <dbReference type="NCBI Taxonomy" id="2013562"/>
    <lineage>
        <taxon>Bacteria</taxon>
        <taxon>Pseudomonadati</taxon>
        <taxon>Pseudomonadota</taxon>
        <taxon>Alphaproteobacteria</taxon>
        <taxon>Acetobacterales</taxon>
        <taxon>Roseomonadaceae</taxon>
        <taxon>Siccirubricoccus</taxon>
    </lineage>
</organism>
<reference evidence="1" key="1">
    <citation type="submission" date="2020-08" db="EMBL/GenBank/DDBJ databases">
        <authorList>
            <person name="Hu Y."/>
            <person name="Nguyen S.V."/>
            <person name="Li F."/>
            <person name="Fanning S."/>
        </authorList>
    </citation>
    <scope>NUCLEOTIDE SEQUENCE</scope>
    <source>
        <strain evidence="1">SYSU D8009</strain>
    </source>
</reference>
<protein>
    <submittedName>
        <fullName evidence="1">Uncharacterized protein</fullName>
    </submittedName>
</protein>
<comment type="caution">
    <text evidence="1">The sequence shown here is derived from an EMBL/GenBank/DDBJ whole genome shotgun (WGS) entry which is preliminary data.</text>
</comment>
<accession>A0A9X0R3H0</accession>
<dbReference type="EMBL" id="JACOMF010000099">
    <property type="protein sequence ID" value="MBC4018965.1"/>
    <property type="molecule type" value="Genomic_DNA"/>
</dbReference>
<evidence type="ECO:0000313" key="1">
    <source>
        <dbReference type="EMBL" id="MBC4018965.1"/>
    </source>
</evidence>
<dbReference type="AlphaFoldDB" id="A0A9X0R3H0"/>
<proteinExistence type="predicted"/>
<gene>
    <name evidence="1" type="ORF">H7965_27350</name>
</gene>
<name>A0A9X0R3H0_9PROT</name>
<dbReference type="RefSeq" id="WP_186773705.1">
    <property type="nucleotide sequence ID" value="NZ_JACOMF010000099.1"/>
</dbReference>
<dbReference type="Proteomes" id="UP000600101">
    <property type="component" value="Unassembled WGS sequence"/>
</dbReference>